<dbReference type="Gene3D" id="3.40.50.2300">
    <property type="match status" value="1"/>
</dbReference>
<dbReference type="InterPro" id="IPR050595">
    <property type="entry name" value="Bact_response_regulator"/>
</dbReference>
<sequence>MTSDTGCAPPRSPSGATIIVCIVDDDASVRKSLSNLLRSAGYRSQVFASGEEFMARENYDDVACLLLDMKMDGLSGIEVMHALTLKGRKFPVICMSAYWDEATLAESRRYEPIECLRKPFSADALLNAVESALKNER</sequence>
<keyword evidence="1 2" id="KW-0597">Phosphoprotein</keyword>
<gene>
    <name evidence="4" type="ORF">AN403_1674</name>
</gene>
<dbReference type="PROSITE" id="PS50110">
    <property type="entry name" value="RESPONSE_REGULATORY"/>
    <property type="match status" value="1"/>
</dbReference>
<dbReference type="PATRIC" id="fig|294.162.peg.4725"/>
<dbReference type="Proteomes" id="UP000050349">
    <property type="component" value="Unassembled WGS sequence"/>
</dbReference>
<dbReference type="GO" id="GO:0000160">
    <property type="term" value="P:phosphorelay signal transduction system"/>
    <property type="evidence" value="ECO:0007669"/>
    <property type="project" value="InterPro"/>
</dbReference>
<dbReference type="InterPro" id="IPR001789">
    <property type="entry name" value="Sig_transdc_resp-reg_receiver"/>
</dbReference>
<reference evidence="4 5" key="1">
    <citation type="submission" date="2015-09" db="EMBL/GenBank/DDBJ databases">
        <authorList>
            <person name="Jackson K.R."/>
            <person name="Lunt B.L."/>
            <person name="Fisher J.N.B."/>
            <person name="Gardner A.V."/>
            <person name="Bailey M.E."/>
            <person name="Deus L.M."/>
            <person name="Earl A.S."/>
            <person name="Gibby P.D."/>
            <person name="Hartmann K.A."/>
            <person name="Liu J.E."/>
            <person name="Manci A.M."/>
            <person name="Nielsen D.A."/>
            <person name="Solomon M.B."/>
            <person name="Breakwell D.P."/>
            <person name="Burnett S.H."/>
            <person name="Grose J.H."/>
        </authorList>
    </citation>
    <scope>NUCLEOTIDE SEQUENCE [LARGE SCALE GENOMIC DNA]</scope>
    <source>
        <strain evidence="4 5">S613</strain>
    </source>
</reference>
<dbReference type="PANTHER" id="PTHR44591:SF25">
    <property type="entry name" value="CHEMOTAXIS TWO-COMPONENT RESPONSE REGULATOR"/>
    <property type="match status" value="1"/>
</dbReference>
<dbReference type="SUPFAM" id="SSF52172">
    <property type="entry name" value="CheY-like"/>
    <property type="match status" value="1"/>
</dbReference>
<feature type="domain" description="Response regulatory" evidence="3">
    <location>
        <begin position="19"/>
        <end position="133"/>
    </location>
</feature>
<name>A0A0P8X8J6_PSEFL</name>
<evidence type="ECO:0000256" key="2">
    <source>
        <dbReference type="PROSITE-ProRule" id="PRU00169"/>
    </source>
</evidence>
<dbReference type="PANTHER" id="PTHR44591">
    <property type="entry name" value="STRESS RESPONSE REGULATOR PROTEIN 1"/>
    <property type="match status" value="1"/>
</dbReference>
<proteinExistence type="predicted"/>
<dbReference type="OrthoDB" id="9782655at2"/>
<evidence type="ECO:0000313" key="4">
    <source>
        <dbReference type="EMBL" id="KPU56062.1"/>
    </source>
</evidence>
<evidence type="ECO:0000313" key="5">
    <source>
        <dbReference type="Proteomes" id="UP000050349"/>
    </source>
</evidence>
<protein>
    <submittedName>
        <fullName evidence="4">Response regulator</fullName>
    </submittedName>
</protein>
<evidence type="ECO:0000259" key="3">
    <source>
        <dbReference type="PROSITE" id="PS50110"/>
    </source>
</evidence>
<dbReference type="RefSeq" id="WP_057399468.1">
    <property type="nucleotide sequence ID" value="NZ_LJXB01000088.1"/>
</dbReference>
<comment type="caution">
    <text evidence="4">The sequence shown here is derived from an EMBL/GenBank/DDBJ whole genome shotgun (WGS) entry which is preliminary data.</text>
</comment>
<dbReference type="AlphaFoldDB" id="A0A0P8X8J6"/>
<evidence type="ECO:0000256" key="1">
    <source>
        <dbReference type="ARBA" id="ARBA00022553"/>
    </source>
</evidence>
<feature type="modified residue" description="4-aspartylphosphate" evidence="2">
    <location>
        <position position="68"/>
    </location>
</feature>
<organism evidence="4 5">
    <name type="scientific">Pseudomonas fluorescens</name>
    <dbReference type="NCBI Taxonomy" id="294"/>
    <lineage>
        <taxon>Bacteria</taxon>
        <taxon>Pseudomonadati</taxon>
        <taxon>Pseudomonadota</taxon>
        <taxon>Gammaproteobacteria</taxon>
        <taxon>Pseudomonadales</taxon>
        <taxon>Pseudomonadaceae</taxon>
        <taxon>Pseudomonas</taxon>
    </lineage>
</organism>
<dbReference type="Pfam" id="PF00072">
    <property type="entry name" value="Response_reg"/>
    <property type="match status" value="1"/>
</dbReference>
<accession>A0A0P8X8J6</accession>
<dbReference type="SMART" id="SM00448">
    <property type="entry name" value="REC"/>
    <property type="match status" value="1"/>
</dbReference>
<dbReference type="InterPro" id="IPR011006">
    <property type="entry name" value="CheY-like_superfamily"/>
</dbReference>
<dbReference type="EMBL" id="LJXB01000088">
    <property type="protein sequence ID" value="KPU56062.1"/>
    <property type="molecule type" value="Genomic_DNA"/>
</dbReference>